<sequence>MRLPIGAFFFASPSQRLPDYRLLSLPRRVINVTNTPPCHSYSEVTFMATGSLALLAVLAGIAGFALYKHLKSQKKSTLIRPYDR</sequence>
<dbReference type="EMBL" id="AP013063">
    <property type="protein sequence ID" value="BAO34537.1"/>
    <property type="molecule type" value="Genomic_DNA"/>
</dbReference>
<organism evidence="2">
    <name type="scientific">Serratia marcescens SM39</name>
    <dbReference type="NCBI Taxonomy" id="1334564"/>
    <lineage>
        <taxon>Bacteria</taxon>
        <taxon>Pseudomonadati</taxon>
        <taxon>Pseudomonadota</taxon>
        <taxon>Gammaproteobacteria</taxon>
        <taxon>Enterobacterales</taxon>
        <taxon>Yersiniaceae</taxon>
        <taxon>Serratia</taxon>
    </lineage>
</organism>
<reference evidence="2" key="1">
    <citation type="journal article" date="2014" name="Genome Biol. Evol.">
        <title>Genome evolution and plasticity of Serratia marcescens, an important multidrug-resistant nosocomial pathogen.</title>
        <authorList>
            <person name="Iguchi A."/>
            <person name="Nagaya Y."/>
            <person name="Pradel E."/>
            <person name="Ooka T."/>
            <person name="Ogura Y."/>
            <person name="Katsura K."/>
            <person name="Kurokawa K."/>
            <person name="Oshima K."/>
            <person name="Hattori M."/>
            <person name="Parkhill J."/>
            <person name="Sebaihia M."/>
            <person name="Coulthurst S.J."/>
            <person name="Gotoh N."/>
            <person name="Thomson N.R."/>
            <person name="Ewbank J.J."/>
            <person name="Hayashi T."/>
        </authorList>
    </citation>
    <scope>NUCLEOTIDE SEQUENCE</scope>
    <source>
        <strain evidence="2">SM39</strain>
    </source>
</reference>
<keyword evidence="1" id="KW-1133">Transmembrane helix</keyword>
<keyword evidence="1" id="KW-0812">Transmembrane</keyword>
<feature type="transmembrane region" description="Helical" evidence="1">
    <location>
        <begin position="44"/>
        <end position="67"/>
    </location>
</feature>
<dbReference type="KEGG" id="smar:SM39_2538"/>
<evidence type="ECO:0000313" key="2">
    <source>
        <dbReference type="EMBL" id="BAO34537.1"/>
    </source>
</evidence>
<protein>
    <submittedName>
        <fullName evidence="2">Membrane protein</fullName>
    </submittedName>
</protein>
<gene>
    <name evidence="2" type="ORF">SM39_2538</name>
</gene>
<proteinExistence type="predicted"/>
<keyword evidence="1" id="KW-0472">Membrane</keyword>
<name>A0AAT9EAK2_SERMA</name>
<accession>A0AAT9EAK2</accession>
<evidence type="ECO:0000256" key="1">
    <source>
        <dbReference type="SAM" id="Phobius"/>
    </source>
</evidence>
<dbReference type="AlphaFoldDB" id="A0AAT9EAK2"/>